<dbReference type="Proteomes" id="UP000177810">
    <property type="component" value="Unassembled WGS sequence"/>
</dbReference>
<comment type="caution">
    <text evidence="8">The sequence shown here is derived from an EMBL/GenBank/DDBJ whole genome shotgun (WGS) entry which is preliminary data.</text>
</comment>
<evidence type="ECO:0000256" key="6">
    <source>
        <dbReference type="SAM" id="Phobius"/>
    </source>
</evidence>
<evidence type="ECO:0000256" key="1">
    <source>
        <dbReference type="ARBA" id="ARBA00004141"/>
    </source>
</evidence>
<evidence type="ECO:0000256" key="2">
    <source>
        <dbReference type="ARBA" id="ARBA00009399"/>
    </source>
</evidence>
<evidence type="ECO:0000256" key="4">
    <source>
        <dbReference type="ARBA" id="ARBA00022989"/>
    </source>
</evidence>
<dbReference type="PANTHER" id="PTHR38459">
    <property type="entry name" value="PROPHAGE BACTOPRENOL-LINKED GLUCOSE TRANSLOCASE HOMOLOG"/>
    <property type="match status" value="1"/>
</dbReference>
<keyword evidence="3 6" id="KW-0812">Transmembrane</keyword>
<proteinExistence type="inferred from homology"/>
<organism evidence="8 9">
    <name type="scientific">Candidatus Portnoybacteria bacterium RBG_13_40_8</name>
    <dbReference type="NCBI Taxonomy" id="1801990"/>
    <lineage>
        <taxon>Bacteria</taxon>
        <taxon>Candidatus Portnoyibacteriota</taxon>
    </lineage>
</organism>
<dbReference type="EMBL" id="MHMT01000003">
    <property type="protein sequence ID" value="OGZ33220.1"/>
    <property type="molecule type" value="Genomic_DNA"/>
</dbReference>
<dbReference type="GO" id="GO:0000271">
    <property type="term" value="P:polysaccharide biosynthetic process"/>
    <property type="evidence" value="ECO:0007669"/>
    <property type="project" value="InterPro"/>
</dbReference>
<evidence type="ECO:0000256" key="5">
    <source>
        <dbReference type="ARBA" id="ARBA00023136"/>
    </source>
</evidence>
<keyword evidence="4 6" id="KW-1133">Transmembrane helix</keyword>
<feature type="transmembrane region" description="Helical" evidence="6">
    <location>
        <begin position="75"/>
        <end position="96"/>
    </location>
</feature>
<evidence type="ECO:0000256" key="3">
    <source>
        <dbReference type="ARBA" id="ARBA00022692"/>
    </source>
</evidence>
<feature type="transmembrane region" description="Helical" evidence="6">
    <location>
        <begin position="40"/>
        <end position="63"/>
    </location>
</feature>
<name>A0A1G2F6H5_9BACT</name>
<feature type="transmembrane region" description="Helical" evidence="6">
    <location>
        <begin position="7"/>
        <end position="28"/>
    </location>
</feature>
<keyword evidence="5 6" id="KW-0472">Membrane</keyword>
<reference evidence="8 9" key="1">
    <citation type="journal article" date="2016" name="Nat. Commun.">
        <title>Thousands of microbial genomes shed light on interconnected biogeochemical processes in an aquifer system.</title>
        <authorList>
            <person name="Anantharaman K."/>
            <person name="Brown C.T."/>
            <person name="Hug L.A."/>
            <person name="Sharon I."/>
            <person name="Castelle C.J."/>
            <person name="Probst A.J."/>
            <person name="Thomas B.C."/>
            <person name="Singh A."/>
            <person name="Wilkins M.J."/>
            <person name="Karaoz U."/>
            <person name="Brodie E.L."/>
            <person name="Williams K.H."/>
            <person name="Hubbard S.S."/>
            <person name="Banfield J.F."/>
        </authorList>
    </citation>
    <scope>NUCLEOTIDE SEQUENCE [LARGE SCALE GENOMIC DNA]</scope>
</reference>
<sequence length="226" mass="25444">MKRSDIFAVLVLGEIAAWLILSVVKGFLKPEIYDKISGTIHWGLPIIFPIACLIFIYVAHILSKKFVVIYEVAKFILVGGLNTLVDWGILSFLIFTSKSSGISANKVIFEVFSVSLVYYTLFKAISFIIATTNSYIWNKFWTFRRKTTETMGKEFTQFLAVSIIGFLINVGIASVIFKFIRPIGELNNDQWGLIAAAIATVISLAWNFVGYKFIVFEKKNDQPSAI</sequence>
<protein>
    <recommendedName>
        <fullName evidence="7">GtrA/DPMS transmembrane domain-containing protein</fullName>
    </recommendedName>
</protein>
<evidence type="ECO:0000313" key="9">
    <source>
        <dbReference type="Proteomes" id="UP000177810"/>
    </source>
</evidence>
<feature type="domain" description="GtrA/DPMS transmembrane" evidence="7">
    <location>
        <begin position="74"/>
        <end position="216"/>
    </location>
</feature>
<dbReference type="AlphaFoldDB" id="A0A1G2F6H5"/>
<dbReference type="InterPro" id="IPR007267">
    <property type="entry name" value="GtrA_DPMS_TM"/>
</dbReference>
<feature type="transmembrane region" description="Helical" evidence="6">
    <location>
        <begin position="116"/>
        <end position="137"/>
    </location>
</feature>
<accession>A0A1G2F6H5</accession>
<comment type="subcellular location">
    <subcellularLocation>
        <location evidence="1">Membrane</location>
        <topology evidence="1">Multi-pass membrane protein</topology>
    </subcellularLocation>
</comment>
<feature type="transmembrane region" description="Helical" evidence="6">
    <location>
        <begin position="158"/>
        <end position="179"/>
    </location>
</feature>
<evidence type="ECO:0000259" key="7">
    <source>
        <dbReference type="Pfam" id="PF04138"/>
    </source>
</evidence>
<dbReference type="PANTHER" id="PTHR38459:SF1">
    <property type="entry name" value="PROPHAGE BACTOPRENOL-LINKED GLUCOSE TRANSLOCASE HOMOLOG"/>
    <property type="match status" value="1"/>
</dbReference>
<gene>
    <name evidence="8" type="ORF">A2V69_01685</name>
</gene>
<dbReference type="InterPro" id="IPR051401">
    <property type="entry name" value="GtrA_CellWall_Glycosyl"/>
</dbReference>
<feature type="transmembrane region" description="Helical" evidence="6">
    <location>
        <begin position="191"/>
        <end position="209"/>
    </location>
</feature>
<comment type="similarity">
    <text evidence="2">Belongs to the GtrA family.</text>
</comment>
<dbReference type="Pfam" id="PF04138">
    <property type="entry name" value="GtrA_DPMS_TM"/>
    <property type="match status" value="1"/>
</dbReference>
<evidence type="ECO:0000313" key="8">
    <source>
        <dbReference type="EMBL" id="OGZ33220.1"/>
    </source>
</evidence>
<dbReference type="STRING" id="1801990.A2V69_01685"/>
<dbReference type="GO" id="GO:0005886">
    <property type="term" value="C:plasma membrane"/>
    <property type="evidence" value="ECO:0007669"/>
    <property type="project" value="TreeGrafter"/>
</dbReference>